<sequence>MAPDSAALDFISCTEPSNPVLLGPVFECTTPRLVTVYNSLDSDEIEQLVSAALGKVAEPRVQYGPIPRGPRVGGATSISNSTLPLMMSSTGVGL</sequence>
<protein>
    <submittedName>
        <fullName evidence="1">Uncharacterized protein</fullName>
    </submittedName>
</protein>
<dbReference type="GeneID" id="92044299"/>
<dbReference type="EMBL" id="JAQQWN010000005">
    <property type="protein sequence ID" value="KAK8085653.1"/>
    <property type="molecule type" value="Genomic_DNA"/>
</dbReference>
<keyword evidence="2" id="KW-1185">Reference proteome</keyword>
<dbReference type="RefSeq" id="XP_066670162.1">
    <property type="nucleotide sequence ID" value="XM_066811239.1"/>
</dbReference>
<accession>A0ABR1WS92</accession>
<evidence type="ECO:0000313" key="2">
    <source>
        <dbReference type="Proteomes" id="UP001433268"/>
    </source>
</evidence>
<evidence type="ECO:0000313" key="1">
    <source>
        <dbReference type="EMBL" id="KAK8085653.1"/>
    </source>
</evidence>
<dbReference type="Proteomes" id="UP001433268">
    <property type="component" value="Unassembled WGS sequence"/>
</dbReference>
<comment type="caution">
    <text evidence="1">The sequence shown here is derived from an EMBL/GenBank/DDBJ whole genome shotgun (WGS) entry which is preliminary data.</text>
</comment>
<gene>
    <name evidence="1" type="ORF">PG997_006924</name>
</gene>
<name>A0ABR1WS92_9PEZI</name>
<reference evidence="1 2" key="1">
    <citation type="submission" date="2023-01" db="EMBL/GenBank/DDBJ databases">
        <title>Analysis of 21 Apiospora genomes using comparative genomics revels a genus with tremendous synthesis potential of carbohydrate active enzymes and secondary metabolites.</title>
        <authorList>
            <person name="Sorensen T."/>
        </authorList>
    </citation>
    <scope>NUCLEOTIDE SEQUENCE [LARGE SCALE GENOMIC DNA]</scope>
    <source>
        <strain evidence="1 2">CBS 114990</strain>
    </source>
</reference>
<organism evidence="1 2">
    <name type="scientific">Apiospora hydei</name>
    <dbReference type="NCBI Taxonomy" id="1337664"/>
    <lineage>
        <taxon>Eukaryota</taxon>
        <taxon>Fungi</taxon>
        <taxon>Dikarya</taxon>
        <taxon>Ascomycota</taxon>
        <taxon>Pezizomycotina</taxon>
        <taxon>Sordariomycetes</taxon>
        <taxon>Xylariomycetidae</taxon>
        <taxon>Amphisphaeriales</taxon>
        <taxon>Apiosporaceae</taxon>
        <taxon>Apiospora</taxon>
    </lineage>
</organism>
<proteinExistence type="predicted"/>